<dbReference type="EMBL" id="LXQA010746989">
    <property type="protein sequence ID" value="MCI68996.1"/>
    <property type="molecule type" value="Genomic_DNA"/>
</dbReference>
<organism evidence="1 2">
    <name type="scientific">Trifolium medium</name>
    <dbReference type="NCBI Taxonomy" id="97028"/>
    <lineage>
        <taxon>Eukaryota</taxon>
        <taxon>Viridiplantae</taxon>
        <taxon>Streptophyta</taxon>
        <taxon>Embryophyta</taxon>
        <taxon>Tracheophyta</taxon>
        <taxon>Spermatophyta</taxon>
        <taxon>Magnoliopsida</taxon>
        <taxon>eudicotyledons</taxon>
        <taxon>Gunneridae</taxon>
        <taxon>Pentapetalae</taxon>
        <taxon>rosids</taxon>
        <taxon>fabids</taxon>
        <taxon>Fabales</taxon>
        <taxon>Fabaceae</taxon>
        <taxon>Papilionoideae</taxon>
        <taxon>50 kb inversion clade</taxon>
        <taxon>NPAAA clade</taxon>
        <taxon>Hologalegina</taxon>
        <taxon>IRL clade</taxon>
        <taxon>Trifolieae</taxon>
        <taxon>Trifolium</taxon>
    </lineage>
</organism>
<accession>A0A392U9D7</accession>
<proteinExistence type="predicted"/>
<feature type="non-terminal residue" evidence="1">
    <location>
        <position position="1"/>
    </location>
</feature>
<name>A0A392U9D7_9FABA</name>
<evidence type="ECO:0000313" key="1">
    <source>
        <dbReference type="EMBL" id="MCI68996.1"/>
    </source>
</evidence>
<keyword evidence="2" id="KW-1185">Reference proteome</keyword>
<reference evidence="1 2" key="1">
    <citation type="journal article" date="2018" name="Front. Plant Sci.">
        <title>Red Clover (Trifolium pratense) and Zigzag Clover (T. medium) - A Picture of Genomic Similarities and Differences.</title>
        <authorList>
            <person name="Dluhosova J."/>
            <person name="Istvanek J."/>
            <person name="Nedelnik J."/>
            <person name="Repkova J."/>
        </authorList>
    </citation>
    <scope>NUCLEOTIDE SEQUENCE [LARGE SCALE GENOMIC DNA]</scope>
    <source>
        <strain evidence="2">cv. 10/8</strain>
        <tissue evidence="1">Leaf</tissue>
    </source>
</reference>
<comment type="caution">
    <text evidence="1">The sequence shown here is derived from an EMBL/GenBank/DDBJ whole genome shotgun (WGS) entry which is preliminary data.</text>
</comment>
<dbReference type="Proteomes" id="UP000265520">
    <property type="component" value="Unassembled WGS sequence"/>
</dbReference>
<protein>
    <submittedName>
        <fullName evidence="1">Uncharacterized protein</fullName>
    </submittedName>
</protein>
<evidence type="ECO:0000313" key="2">
    <source>
        <dbReference type="Proteomes" id="UP000265520"/>
    </source>
</evidence>
<sequence length="45" mass="4827">KSVPVPIGTWMTWAAADPSLDRCMYPEGVYSTGKPDGGHVTFGDE</sequence>
<dbReference type="AlphaFoldDB" id="A0A392U9D7"/>